<name>A0A6S9UYQ4_CHRCT</name>
<gene>
    <name evidence="2" type="ORF">PCAR00345_LOCUS14435</name>
    <name evidence="3" type="ORF">PCAR00345_LOCUS14440</name>
</gene>
<proteinExistence type="predicted"/>
<feature type="region of interest" description="Disordered" evidence="1">
    <location>
        <begin position="259"/>
        <end position="320"/>
    </location>
</feature>
<organism evidence="3">
    <name type="scientific">Chrysotila carterae</name>
    <name type="common">Marine alga</name>
    <name type="synonym">Syracosphaera carterae</name>
    <dbReference type="NCBI Taxonomy" id="13221"/>
    <lineage>
        <taxon>Eukaryota</taxon>
        <taxon>Haptista</taxon>
        <taxon>Haptophyta</taxon>
        <taxon>Prymnesiophyceae</taxon>
        <taxon>Isochrysidales</taxon>
        <taxon>Isochrysidaceae</taxon>
        <taxon>Chrysotila</taxon>
    </lineage>
</organism>
<feature type="region of interest" description="Disordered" evidence="1">
    <location>
        <begin position="62"/>
        <end position="87"/>
    </location>
</feature>
<accession>A0A6S9UYQ4</accession>
<evidence type="ECO:0000256" key="1">
    <source>
        <dbReference type="SAM" id="MobiDB-lite"/>
    </source>
</evidence>
<dbReference type="EMBL" id="HBIZ01022845">
    <property type="protein sequence ID" value="CAE0761823.1"/>
    <property type="molecule type" value="Transcribed_RNA"/>
</dbReference>
<dbReference type="EMBL" id="HBIZ01022851">
    <property type="protein sequence ID" value="CAE0761828.1"/>
    <property type="molecule type" value="Transcribed_RNA"/>
</dbReference>
<reference evidence="3" key="1">
    <citation type="submission" date="2021-01" db="EMBL/GenBank/DDBJ databases">
        <authorList>
            <person name="Corre E."/>
            <person name="Pelletier E."/>
            <person name="Niang G."/>
            <person name="Scheremetjew M."/>
            <person name="Finn R."/>
            <person name="Kale V."/>
            <person name="Holt S."/>
            <person name="Cochrane G."/>
            <person name="Meng A."/>
            <person name="Brown T."/>
            <person name="Cohen L."/>
        </authorList>
    </citation>
    <scope>NUCLEOTIDE SEQUENCE</scope>
    <source>
        <strain evidence="3">CCMP645</strain>
    </source>
</reference>
<evidence type="ECO:0000313" key="3">
    <source>
        <dbReference type="EMBL" id="CAE0761828.1"/>
    </source>
</evidence>
<dbReference type="AlphaFoldDB" id="A0A6S9UYQ4"/>
<evidence type="ECO:0000313" key="2">
    <source>
        <dbReference type="EMBL" id="CAE0761823.1"/>
    </source>
</evidence>
<protein>
    <submittedName>
        <fullName evidence="3">Uncharacterized protein</fullName>
    </submittedName>
</protein>
<feature type="region of interest" description="Disordered" evidence="1">
    <location>
        <begin position="172"/>
        <end position="208"/>
    </location>
</feature>
<feature type="compositionally biased region" description="Low complexity" evidence="1">
    <location>
        <begin position="172"/>
        <end position="186"/>
    </location>
</feature>
<dbReference type="InterPro" id="IPR053234">
    <property type="entry name" value="RPM1_Interactor"/>
</dbReference>
<feature type="compositionally biased region" description="Low complexity" evidence="1">
    <location>
        <begin position="193"/>
        <end position="208"/>
    </location>
</feature>
<dbReference type="PANTHER" id="PTHR33443:SF30">
    <property type="entry name" value="SARCOSINE DEHYDROGENASE-2C PROTEIN"/>
    <property type="match status" value="1"/>
</dbReference>
<sequence>MRSRAFHRLACASRPDAHAFGAACFSGFWAARFSGFGAARFSGAASGAPASLSAAASACSEDDEVEEVAPPRPSMRADPLSSSMRNDDDEVECVGVSGSNALVDMPHLREHCLLHPFGDKKRAIERCAKCYCYVCDMLASTCPQWRSHCRAHSSKKPWQAKKLALKNHKAALAAAEQDHGAAATRTPKPPTPTARTRPGTRPSFSLSSSDLALSQPNIFNMPNYLPNHPPALARPPDLSYFHQPPTPAIPTPQSYLVATPQSAAPSARQRHARAQAHAPASSPLSDGLPRVRVSLPRVRARDGLPPLPPPVDARPSSAAEEQRLYAVTHRALIESGLRADYSSSTNAPPHGFSM</sequence>
<dbReference type="PANTHER" id="PTHR33443">
    <property type="entry name" value="ZGC:112980"/>
    <property type="match status" value="1"/>
</dbReference>
<feature type="compositionally biased region" description="Low complexity" evidence="1">
    <location>
        <begin position="275"/>
        <end position="297"/>
    </location>
</feature>